<dbReference type="Pfam" id="PF01425">
    <property type="entry name" value="Amidase"/>
    <property type="match status" value="1"/>
</dbReference>
<dbReference type="InterPro" id="IPR036928">
    <property type="entry name" value="AS_sf"/>
</dbReference>
<feature type="domain" description="Amidase" evidence="2">
    <location>
        <begin position="23"/>
        <end position="445"/>
    </location>
</feature>
<dbReference type="PANTHER" id="PTHR11895">
    <property type="entry name" value="TRANSAMIDASE"/>
    <property type="match status" value="1"/>
</dbReference>
<evidence type="ECO:0000256" key="1">
    <source>
        <dbReference type="SAM" id="MobiDB-lite"/>
    </source>
</evidence>
<feature type="compositionally biased region" description="Basic and acidic residues" evidence="1">
    <location>
        <begin position="463"/>
        <end position="474"/>
    </location>
</feature>
<dbReference type="InterPro" id="IPR023631">
    <property type="entry name" value="Amidase_dom"/>
</dbReference>
<dbReference type="EMBL" id="PYHS01000002">
    <property type="protein sequence ID" value="PSR65372.1"/>
    <property type="molecule type" value="Genomic_DNA"/>
</dbReference>
<feature type="region of interest" description="Disordered" evidence="1">
    <location>
        <begin position="462"/>
        <end position="488"/>
    </location>
</feature>
<proteinExistence type="predicted"/>
<evidence type="ECO:0000259" key="2">
    <source>
        <dbReference type="Pfam" id="PF01425"/>
    </source>
</evidence>
<dbReference type="InterPro" id="IPR000120">
    <property type="entry name" value="Amidase"/>
</dbReference>
<gene>
    <name evidence="3" type="ORF">C8259_04345</name>
</gene>
<protein>
    <submittedName>
        <fullName evidence="3">Amidase</fullName>
    </submittedName>
</protein>
<sequence>MEQPLTISEALSAMDSGALTSVELTGMVVDRADRYDDGLGVFVSRFAESAIRAAEQADRMRRDGQHRPLLGIPIAVKDIITTADGPTTGQSAVLDREWGAGDAAVVARLRDAGAVIVGKTTTMEFAFGSPDPAKQFPIPRNPWDPRRWPGGSSSGSASGCAAGMFLGAVGTDTGASVRMPSALSGTTGIKPTYGRVPKSGCVPLGYTLDCIGPMARSAHDCGVLLAAMAGAHHCDPTTDRRDVPHYPDALDGDLTGYTIGVDTLQRFSGDTDPALAPLFADTIAALEAAGATVVDLALPYYPEVTAAAVITILAEASAYHAPDIKSRWADYFGFTRLGLGLAAFASGADYVQAQRVRQVGQRAVAQLFENVDLILTPTVSRPAPLVEASGDYTATLFAGEAFSYHTAYWNALGNPALSMPIGFNSGGLPLAAQLIGRPFDESLVLRAADAYQRRNRWHLAEPPLRDGVDNRAWEDAEPPEQPSDQTETFVEETLRRSGYDVPPQELPGLAASLPLVRHNSDIIYSLAETRYAEPATVFRATEVPAAH</sequence>
<dbReference type="GO" id="GO:0003824">
    <property type="term" value="F:catalytic activity"/>
    <property type="evidence" value="ECO:0007669"/>
    <property type="project" value="InterPro"/>
</dbReference>
<evidence type="ECO:0000313" key="4">
    <source>
        <dbReference type="Proteomes" id="UP000241647"/>
    </source>
</evidence>
<dbReference type="SUPFAM" id="SSF75304">
    <property type="entry name" value="Amidase signature (AS) enzymes"/>
    <property type="match status" value="1"/>
</dbReference>
<comment type="caution">
    <text evidence="3">The sequence shown here is derived from an EMBL/GenBank/DDBJ whole genome shotgun (WGS) entry which is preliminary data.</text>
</comment>
<dbReference type="RefSeq" id="WP_063909403.1">
    <property type="nucleotide sequence ID" value="NZ_PYHS01000002.1"/>
</dbReference>
<accession>A0A2T2ZC93</accession>
<organism evidence="3 4">
    <name type="scientific">Nocardia nova</name>
    <dbReference type="NCBI Taxonomy" id="37330"/>
    <lineage>
        <taxon>Bacteria</taxon>
        <taxon>Bacillati</taxon>
        <taxon>Actinomycetota</taxon>
        <taxon>Actinomycetes</taxon>
        <taxon>Mycobacteriales</taxon>
        <taxon>Nocardiaceae</taxon>
        <taxon>Nocardia</taxon>
    </lineage>
</organism>
<reference evidence="3 4" key="1">
    <citation type="submission" date="2018-02" db="EMBL/GenBank/DDBJ databases">
        <title>8 Nocardia nova and 1 Nocardia cyriacigeorgica strain used for evolution to TMP-SMX.</title>
        <authorList>
            <person name="Mehta H."/>
            <person name="Weng J."/>
            <person name="Shamoo Y."/>
        </authorList>
    </citation>
    <scope>NUCLEOTIDE SEQUENCE [LARGE SCALE GENOMIC DNA]</scope>
    <source>
        <strain evidence="3 4">ATCC 33727</strain>
    </source>
</reference>
<dbReference type="Proteomes" id="UP000241647">
    <property type="component" value="Unassembled WGS sequence"/>
</dbReference>
<dbReference type="Gene3D" id="3.90.1300.10">
    <property type="entry name" value="Amidase signature (AS) domain"/>
    <property type="match status" value="1"/>
</dbReference>
<evidence type="ECO:0000313" key="3">
    <source>
        <dbReference type="EMBL" id="PSR65372.1"/>
    </source>
</evidence>
<dbReference type="PANTHER" id="PTHR11895:SF176">
    <property type="entry name" value="AMIDASE AMID-RELATED"/>
    <property type="match status" value="1"/>
</dbReference>
<name>A0A2T2ZC93_9NOCA</name>
<dbReference type="AlphaFoldDB" id="A0A2T2ZC93"/>